<feature type="transmembrane region" description="Helical" evidence="3">
    <location>
        <begin position="76"/>
        <end position="94"/>
    </location>
</feature>
<protein>
    <submittedName>
        <fullName evidence="5">DMT family transporter</fullName>
    </submittedName>
</protein>
<feature type="transmembrane region" description="Helical" evidence="3">
    <location>
        <begin position="219"/>
        <end position="240"/>
    </location>
</feature>
<feature type="domain" description="EamA" evidence="4">
    <location>
        <begin position="47"/>
        <end position="177"/>
    </location>
</feature>
<dbReference type="EMBL" id="JAKGSG010000012">
    <property type="protein sequence ID" value="MCF4120040.1"/>
    <property type="molecule type" value="Genomic_DNA"/>
</dbReference>
<proteinExistence type="inferred from homology"/>
<comment type="similarity">
    <text evidence="1">Belongs to the EamA transporter family.</text>
</comment>
<feature type="transmembrane region" description="Helical" evidence="3">
    <location>
        <begin position="281"/>
        <end position="300"/>
    </location>
</feature>
<evidence type="ECO:0000256" key="1">
    <source>
        <dbReference type="ARBA" id="ARBA00007362"/>
    </source>
</evidence>
<dbReference type="Proteomes" id="UP001165405">
    <property type="component" value="Unassembled WGS sequence"/>
</dbReference>
<sequence length="329" mass="33346">MTTTEDRQTQTLPPGDGGVVTQTFPALSDEAERGAPARAPASGALPLLAAAVTVVLWASAFIGIRVSGHDYSPGALALGRLLAGTAALTVMAAVTGRLQVPRGRPLLLVVVWGVAWFGGYNVTLNAAEQHLDAGTAALLVNTAPILVAVLAAAFLGEGFPRRLLVGMAVAFAGVATIAITTSTGLHDGVGVTLGLLSAVLYAAGVIIQKKTLPHVDALTMTWLGCVAGTIACLPFAPALVREAAAAPVDATLGLVYLGIFPTAIAFSTWGWVLARTSAGRLTASTYLVPPLVVGLSWAMLGEVPGPVTLVGGALSLAGVLVATLRRPAR</sequence>
<feature type="transmembrane region" description="Helical" evidence="3">
    <location>
        <begin position="188"/>
        <end position="207"/>
    </location>
</feature>
<keyword evidence="6" id="KW-1185">Reference proteome</keyword>
<feature type="transmembrane region" description="Helical" evidence="3">
    <location>
        <begin position="252"/>
        <end position="274"/>
    </location>
</feature>
<keyword evidence="3" id="KW-0472">Membrane</keyword>
<feature type="transmembrane region" description="Helical" evidence="3">
    <location>
        <begin position="306"/>
        <end position="324"/>
    </location>
</feature>
<feature type="domain" description="EamA" evidence="4">
    <location>
        <begin position="190"/>
        <end position="323"/>
    </location>
</feature>
<dbReference type="GO" id="GO:0016020">
    <property type="term" value="C:membrane"/>
    <property type="evidence" value="ECO:0007669"/>
    <property type="project" value="InterPro"/>
</dbReference>
<dbReference type="InterPro" id="IPR000620">
    <property type="entry name" value="EamA_dom"/>
</dbReference>
<dbReference type="SUPFAM" id="SSF103481">
    <property type="entry name" value="Multidrug resistance efflux transporter EmrE"/>
    <property type="match status" value="2"/>
</dbReference>
<organism evidence="5 6">
    <name type="scientific">Antribacter soli</name>
    <dbReference type="NCBI Taxonomy" id="2910976"/>
    <lineage>
        <taxon>Bacteria</taxon>
        <taxon>Bacillati</taxon>
        <taxon>Actinomycetota</taxon>
        <taxon>Actinomycetes</taxon>
        <taxon>Micrococcales</taxon>
        <taxon>Promicromonosporaceae</taxon>
        <taxon>Antribacter</taxon>
    </lineage>
</organism>
<feature type="transmembrane region" description="Helical" evidence="3">
    <location>
        <begin position="163"/>
        <end position="182"/>
    </location>
</feature>
<dbReference type="PANTHER" id="PTHR12715">
    <property type="entry name" value="TRANSPORTER, DRUG/METABOLITE EXPORTER FAMILY"/>
    <property type="match status" value="1"/>
</dbReference>
<comment type="caution">
    <text evidence="5">The sequence shown here is derived from an EMBL/GenBank/DDBJ whole genome shotgun (WGS) entry which is preliminary data.</text>
</comment>
<evidence type="ECO:0000256" key="2">
    <source>
        <dbReference type="SAM" id="MobiDB-lite"/>
    </source>
</evidence>
<feature type="transmembrane region" description="Helical" evidence="3">
    <location>
        <begin position="106"/>
        <end position="124"/>
    </location>
</feature>
<dbReference type="AlphaFoldDB" id="A0AA41QAT7"/>
<feature type="transmembrane region" description="Helical" evidence="3">
    <location>
        <begin position="43"/>
        <end position="64"/>
    </location>
</feature>
<keyword evidence="3" id="KW-1133">Transmembrane helix</keyword>
<dbReference type="PANTHER" id="PTHR12715:SF4">
    <property type="entry name" value="EAMA DOMAIN-CONTAINING PROTEIN"/>
    <property type="match status" value="1"/>
</dbReference>
<accession>A0AA41QAT7</accession>
<evidence type="ECO:0000313" key="5">
    <source>
        <dbReference type="EMBL" id="MCF4120040.1"/>
    </source>
</evidence>
<feature type="region of interest" description="Disordered" evidence="2">
    <location>
        <begin position="1"/>
        <end position="20"/>
    </location>
</feature>
<keyword evidence="3" id="KW-0812">Transmembrane</keyword>
<feature type="transmembrane region" description="Helical" evidence="3">
    <location>
        <begin position="136"/>
        <end position="156"/>
    </location>
</feature>
<gene>
    <name evidence="5" type="ORF">L1785_03525</name>
</gene>
<evidence type="ECO:0000259" key="4">
    <source>
        <dbReference type="Pfam" id="PF00892"/>
    </source>
</evidence>
<dbReference type="InterPro" id="IPR052756">
    <property type="entry name" value="Alkyne_AA_exporter"/>
</dbReference>
<dbReference type="Gene3D" id="1.10.3730.20">
    <property type="match status" value="1"/>
</dbReference>
<name>A0AA41QAT7_9MICO</name>
<dbReference type="InterPro" id="IPR037185">
    <property type="entry name" value="EmrE-like"/>
</dbReference>
<dbReference type="RefSeq" id="WP_236087755.1">
    <property type="nucleotide sequence ID" value="NZ_JAKGSG010000012.1"/>
</dbReference>
<evidence type="ECO:0000256" key="3">
    <source>
        <dbReference type="SAM" id="Phobius"/>
    </source>
</evidence>
<dbReference type="Pfam" id="PF00892">
    <property type="entry name" value="EamA"/>
    <property type="match status" value="2"/>
</dbReference>
<reference evidence="5" key="1">
    <citation type="submission" date="2022-01" db="EMBL/GenBank/DDBJ databases">
        <title>Antribacter sp. nov., isolated from Guizhou of China.</title>
        <authorList>
            <person name="Chengliang C."/>
            <person name="Ya Z."/>
        </authorList>
    </citation>
    <scope>NUCLEOTIDE SEQUENCE</scope>
    <source>
        <strain evidence="5">KLBMP 9083</strain>
    </source>
</reference>
<evidence type="ECO:0000313" key="6">
    <source>
        <dbReference type="Proteomes" id="UP001165405"/>
    </source>
</evidence>